<organism evidence="1 2">
    <name type="scientific">Trypanosoma rangeli</name>
    <dbReference type="NCBI Taxonomy" id="5698"/>
    <lineage>
        <taxon>Eukaryota</taxon>
        <taxon>Discoba</taxon>
        <taxon>Euglenozoa</taxon>
        <taxon>Kinetoplastea</taxon>
        <taxon>Metakinetoplastina</taxon>
        <taxon>Trypanosomatida</taxon>
        <taxon>Trypanosomatidae</taxon>
        <taxon>Trypanosoma</taxon>
        <taxon>Herpetosoma</taxon>
    </lineage>
</organism>
<dbReference type="OMA" id="YFRDYIF"/>
<protein>
    <recommendedName>
        <fullName evidence="3">Exocyst subunit Exo70 family protein</fullName>
    </recommendedName>
</protein>
<dbReference type="OrthoDB" id="269876at2759"/>
<dbReference type="VEuPathDB" id="TriTrypDB:TRSC58_06655"/>
<dbReference type="SUPFAM" id="SSF74788">
    <property type="entry name" value="Cullin repeat-like"/>
    <property type="match status" value="1"/>
</dbReference>
<dbReference type="InterPro" id="IPR016159">
    <property type="entry name" value="Cullin_repeat-like_dom_sf"/>
</dbReference>
<evidence type="ECO:0000313" key="1">
    <source>
        <dbReference type="EMBL" id="RNF03235.1"/>
    </source>
</evidence>
<accession>A0A422NCN3</accession>
<keyword evidence="2" id="KW-1185">Reference proteome</keyword>
<reference evidence="1 2" key="1">
    <citation type="journal article" date="2018" name="BMC Genomics">
        <title>Genomic comparison of Trypanosoma conorhini and Trypanosoma rangeli to Trypanosoma cruzi strains of high and low virulence.</title>
        <authorList>
            <person name="Bradwell K.R."/>
            <person name="Koparde V.N."/>
            <person name="Matveyev A.V."/>
            <person name="Serrano M.G."/>
            <person name="Alves J.M."/>
            <person name="Parikh H."/>
            <person name="Huang B."/>
            <person name="Lee V."/>
            <person name="Espinosa-Alvarez O."/>
            <person name="Ortiz P.A."/>
            <person name="Costa-Martins A.G."/>
            <person name="Teixeira M.M."/>
            <person name="Buck G.A."/>
        </authorList>
    </citation>
    <scope>NUCLEOTIDE SEQUENCE [LARGE SCALE GENOMIC DNA]</scope>
    <source>
        <strain evidence="1 2">AM80</strain>
    </source>
</reference>
<evidence type="ECO:0008006" key="3">
    <source>
        <dbReference type="Google" id="ProtNLM"/>
    </source>
</evidence>
<dbReference type="RefSeq" id="XP_029237389.1">
    <property type="nucleotide sequence ID" value="XM_029382800.1"/>
</dbReference>
<proteinExistence type="predicted"/>
<dbReference type="Proteomes" id="UP000283634">
    <property type="component" value="Unassembled WGS sequence"/>
</dbReference>
<gene>
    <name evidence="1" type="ORF">TraAM80_05940</name>
</gene>
<sequence length="720" mass="80358">MWQCGGEGAMAGFSALDEQINALNALHISSSKTLESFADTSKAIADRARRIAADVQPWEVAQENIASTIKEMSRAARCYHPPPALRLVLARREKSPEVVCKCIDYLVFTDNYLASHPTNPYADQIAASTAAQLATVVEVAEDTVKEAFIKSLEKKELWQSGGAEKRKGVTAPVAAEKTSMLIHDISALRGIDQIMHRLGESFNRNDVASLDVKELLAERMLRLVDTLCGNSCKEDEMQSYAILPARHDIAPMRKHYQKGCHPLLGISATARQIVSDAGDCLKQYVLEPLNDAFEVVGMPGELGTLVFDRIKTKCFAAVEVNAAVLSNPTLMFVLSGGEGIGLLGGTRHYRDAIFIGLDLLEELWKWKSLAEGLPGENHVFIDYVDSEVERFLFEVRDLLDCYVRCKGALDAKLLKEYSNALHRTEWVPSLDCSAHVSVTNQVYLHKHMLTHYFGAMKLALHGTLLNASSEVEALQEVEDYMMRCVSGTLRDLEVIAEVALELQSDTINYGGYRHCRRHASFLSLPLVQHHSSERGHVISPDIFLLNNIFFLVESYRKEDCFYQCRLPTENPESSKKEPTAEVPSVPIAANIIVMLEDEKKRYVDEFAALWSECFPAVNGNPQLTSITPESGELRKSQRMAVKHWYKAVADALTERIYACRTFAVLDKSQRNLLIEASVAAVRSGFATFETRLGGRTWSTRPMKWMGQGVEQWADQLSNAF</sequence>
<dbReference type="EMBL" id="MKGL01000203">
    <property type="protein sequence ID" value="RNF03235.1"/>
    <property type="molecule type" value="Genomic_DNA"/>
</dbReference>
<name>A0A422NCN3_TRYRA</name>
<dbReference type="AlphaFoldDB" id="A0A422NCN3"/>
<dbReference type="GeneID" id="40329873"/>
<evidence type="ECO:0000313" key="2">
    <source>
        <dbReference type="Proteomes" id="UP000283634"/>
    </source>
</evidence>
<comment type="caution">
    <text evidence="1">The sequence shown here is derived from an EMBL/GenBank/DDBJ whole genome shotgun (WGS) entry which is preliminary data.</text>
</comment>